<dbReference type="PANTHER" id="PTHR43798">
    <property type="entry name" value="MONOACYLGLYCEROL LIPASE"/>
    <property type="match status" value="1"/>
</dbReference>
<evidence type="ECO:0000259" key="3">
    <source>
        <dbReference type="Pfam" id="PF00561"/>
    </source>
</evidence>
<dbReference type="PRINTS" id="PR00111">
    <property type="entry name" value="ABHYDROLASE"/>
</dbReference>
<comment type="caution">
    <text evidence="4">The sequence shown here is derived from an EMBL/GenBank/DDBJ whole genome shotgun (WGS) entry which is preliminary data.</text>
</comment>
<organism evidence="4 5">
    <name type="scientific">Spiribacter salinus</name>
    <dbReference type="NCBI Taxonomy" id="1335746"/>
    <lineage>
        <taxon>Bacteria</taxon>
        <taxon>Pseudomonadati</taxon>
        <taxon>Pseudomonadota</taxon>
        <taxon>Gammaproteobacteria</taxon>
        <taxon>Chromatiales</taxon>
        <taxon>Ectothiorhodospiraceae</taxon>
        <taxon>Spiribacter</taxon>
    </lineage>
</organism>
<evidence type="ECO:0000313" key="5">
    <source>
        <dbReference type="Proteomes" id="UP000315400"/>
    </source>
</evidence>
<evidence type="ECO:0000256" key="1">
    <source>
        <dbReference type="ARBA" id="ARBA00008645"/>
    </source>
</evidence>
<feature type="domain" description="AB hydrolase-1" evidence="3">
    <location>
        <begin position="27"/>
        <end position="270"/>
    </location>
</feature>
<dbReference type="InterPro" id="IPR029058">
    <property type="entry name" value="AB_hydrolase_fold"/>
</dbReference>
<dbReference type="Gene3D" id="3.40.50.1820">
    <property type="entry name" value="alpha/beta hydrolase"/>
    <property type="match status" value="1"/>
</dbReference>
<comment type="similarity">
    <text evidence="1">Belongs to the AB hydrolase superfamily.</text>
</comment>
<keyword evidence="2 4" id="KW-0378">Hydrolase</keyword>
<proteinExistence type="inferred from homology"/>
<reference evidence="4 5" key="1">
    <citation type="submission" date="2019-06" db="EMBL/GenBank/DDBJ databases">
        <title>Metagenome assembled Genome of Spiribacter salinus SL48-SHIP from the microbial mat of Salt Lake 48 (Novosibirsk region, Russia).</title>
        <authorList>
            <person name="Shipova A."/>
            <person name="Rozanov A.S."/>
            <person name="Bryanskaya A.V."/>
            <person name="Peltek S.E."/>
        </authorList>
    </citation>
    <scope>NUCLEOTIDE SEQUENCE [LARGE SCALE GENOMIC DNA]</scope>
    <source>
        <strain evidence="4">SL48-SHIP-2</strain>
    </source>
</reference>
<evidence type="ECO:0000256" key="2">
    <source>
        <dbReference type="ARBA" id="ARBA00022801"/>
    </source>
</evidence>
<name>A0A540VSV5_9GAMM</name>
<dbReference type="InterPro" id="IPR000073">
    <property type="entry name" value="AB_hydrolase_1"/>
</dbReference>
<dbReference type="Pfam" id="PF00561">
    <property type="entry name" value="Abhydrolase_1"/>
    <property type="match status" value="1"/>
</dbReference>
<dbReference type="SUPFAM" id="SSF53474">
    <property type="entry name" value="alpha/beta-Hydrolases"/>
    <property type="match status" value="1"/>
</dbReference>
<dbReference type="InterPro" id="IPR050266">
    <property type="entry name" value="AB_hydrolase_sf"/>
</dbReference>
<accession>A0A540VSV5</accession>
<protein>
    <submittedName>
        <fullName evidence="4">Alpha/beta hydrolase</fullName>
    </submittedName>
</protein>
<dbReference type="EMBL" id="VIFK01000036">
    <property type="protein sequence ID" value="TQE99840.1"/>
    <property type="molecule type" value="Genomic_DNA"/>
</dbReference>
<dbReference type="Proteomes" id="UP000315400">
    <property type="component" value="Unassembled WGS sequence"/>
</dbReference>
<evidence type="ECO:0000313" key="4">
    <source>
        <dbReference type="EMBL" id="TQE99840.1"/>
    </source>
</evidence>
<dbReference type="PANTHER" id="PTHR43798:SF14">
    <property type="entry name" value="SERINE HYDROLASE-LIKE PROTEIN DDB_G0286239"/>
    <property type="match status" value="1"/>
</dbReference>
<dbReference type="GO" id="GO:0016020">
    <property type="term" value="C:membrane"/>
    <property type="evidence" value="ECO:0007669"/>
    <property type="project" value="TreeGrafter"/>
</dbReference>
<dbReference type="AlphaFoldDB" id="A0A540VSV5"/>
<dbReference type="GO" id="GO:0016787">
    <property type="term" value="F:hydrolase activity"/>
    <property type="evidence" value="ECO:0007669"/>
    <property type="project" value="UniProtKB-KW"/>
</dbReference>
<gene>
    <name evidence="4" type="ORF">FKY71_06420</name>
</gene>
<sequence>MTEARDFPLDAGPLKLAARAWGPPDAPPVLALHGWLDNVASFDLLAPLLPDIHLVAIDLPGHGHSQHRPAGCAYHLVDYVADAIAAADALGWDRFALLGHSLGGAVATFVAGAFPNRIRHLALIEALGPLSEAPWHAPARLARAIEAQRGRSPRTATRKRDLAALVQARQNAGNLPAQAARRLVERGTETTADGVRWCSDGRLREPARQFHSETQVLAYLRAITAPVELVVADNGLIPLDQPGVCRRVRAVTRLNIHRQPGGHHLHLEDPTAVAAALAPALCG</sequence>